<reference evidence="2" key="1">
    <citation type="journal article" date="2020" name="Stud. Mycol.">
        <title>101 Dothideomycetes genomes: a test case for predicting lifestyles and emergence of pathogens.</title>
        <authorList>
            <person name="Haridas S."/>
            <person name="Albert R."/>
            <person name="Binder M."/>
            <person name="Bloem J."/>
            <person name="Labutti K."/>
            <person name="Salamov A."/>
            <person name="Andreopoulos B."/>
            <person name="Baker S."/>
            <person name="Barry K."/>
            <person name="Bills G."/>
            <person name="Bluhm B."/>
            <person name="Cannon C."/>
            <person name="Castanera R."/>
            <person name="Culley D."/>
            <person name="Daum C."/>
            <person name="Ezra D."/>
            <person name="Gonzalez J."/>
            <person name="Henrissat B."/>
            <person name="Kuo A."/>
            <person name="Liang C."/>
            <person name="Lipzen A."/>
            <person name="Lutzoni F."/>
            <person name="Magnuson J."/>
            <person name="Mondo S."/>
            <person name="Nolan M."/>
            <person name="Ohm R."/>
            <person name="Pangilinan J."/>
            <person name="Park H.-J."/>
            <person name="Ramirez L."/>
            <person name="Alfaro M."/>
            <person name="Sun H."/>
            <person name="Tritt A."/>
            <person name="Yoshinaga Y."/>
            <person name="Zwiers L.-H."/>
            <person name="Turgeon B."/>
            <person name="Goodwin S."/>
            <person name="Spatafora J."/>
            <person name="Crous P."/>
            <person name="Grigoriev I."/>
        </authorList>
    </citation>
    <scope>NUCLEOTIDE SEQUENCE</scope>
    <source>
        <strain evidence="2">CBS 690.94</strain>
    </source>
</reference>
<feature type="compositionally biased region" description="Polar residues" evidence="1">
    <location>
        <begin position="218"/>
        <end position="230"/>
    </location>
</feature>
<protein>
    <submittedName>
        <fullName evidence="2">Uncharacterized protein</fullName>
    </submittedName>
</protein>
<feature type="region of interest" description="Disordered" evidence="1">
    <location>
        <begin position="313"/>
        <end position="334"/>
    </location>
</feature>
<gene>
    <name evidence="2" type="ORF">P171DRAFT_488861</name>
</gene>
<dbReference type="EMBL" id="MU001506">
    <property type="protein sequence ID" value="KAF2441309.1"/>
    <property type="molecule type" value="Genomic_DNA"/>
</dbReference>
<sequence length="334" mass="37572">MASIFQSGAHVKLDHAFDLHLTSGIGLSSFTYSLRDFNDCSPRIENSRPRPTLTLPLNTAIDINTMNYVPTIGTDTSTLEHQGQRPQQIMLAEQQAKKRAKTKAMRAKCRQEQNAYVQEVLQEKRLEDMLSSMRGLELVGGETSKYAEDNAEITSHSGQTEQKEAETRAEHRLVLQARCDSKIKKRNEARGSSQQVIWREHREASKEQKKREKERGDQQSGLETLSSDAQRQGEMIPPSGRQSWREARQQARLIVSQGAKYVPTVPSAPQLHREPAFHLDHNTLPNMPMLSHTCHGSDGQAQVEMALRYGQGASAMPPRPRIQDQIGSPMEVDV</sequence>
<accession>A0A9P4PA96</accession>
<feature type="compositionally biased region" description="Basic and acidic residues" evidence="1">
    <location>
        <begin position="198"/>
        <end position="217"/>
    </location>
</feature>
<feature type="region of interest" description="Disordered" evidence="1">
    <location>
        <begin position="185"/>
        <end position="243"/>
    </location>
</feature>
<dbReference type="AlphaFoldDB" id="A0A9P4PA96"/>
<evidence type="ECO:0000313" key="3">
    <source>
        <dbReference type="Proteomes" id="UP000799764"/>
    </source>
</evidence>
<dbReference type="Proteomes" id="UP000799764">
    <property type="component" value="Unassembled WGS sequence"/>
</dbReference>
<organism evidence="2 3">
    <name type="scientific">Karstenula rhodostoma CBS 690.94</name>
    <dbReference type="NCBI Taxonomy" id="1392251"/>
    <lineage>
        <taxon>Eukaryota</taxon>
        <taxon>Fungi</taxon>
        <taxon>Dikarya</taxon>
        <taxon>Ascomycota</taxon>
        <taxon>Pezizomycotina</taxon>
        <taxon>Dothideomycetes</taxon>
        <taxon>Pleosporomycetidae</taxon>
        <taxon>Pleosporales</taxon>
        <taxon>Massarineae</taxon>
        <taxon>Didymosphaeriaceae</taxon>
        <taxon>Karstenula</taxon>
    </lineage>
</organism>
<keyword evidence="3" id="KW-1185">Reference proteome</keyword>
<evidence type="ECO:0000256" key="1">
    <source>
        <dbReference type="SAM" id="MobiDB-lite"/>
    </source>
</evidence>
<feature type="region of interest" description="Disordered" evidence="1">
    <location>
        <begin position="148"/>
        <end position="168"/>
    </location>
</feature>
<dbReference type="OrthoDB" id="10554879at2759"/>
<comment type="caution">
    <text evidence="2">The sequence shown here is derived from an EMBL/GenBank/DDBJ whole genome shotgun (WGS) entry which is preliminary data.</text>
</comment>
<proteinExistence type="predicted"/>
<name>A0A9P4PA96_9PLEO</name>
<evidence type="ECO:0000313" key="2">
    <source>
        <dbReference type="EMBL" id="KAF2441309.1"/>
    </source>
</evidence>